<dbReference type="PANTHER" id="PTHR30469:SF38">
    <property type="entry name" value="HLYD FAMILY SECRETION PROTEIN"/>
    <property type="match status" value="1"/>
</dbReference>
<gene>
    <name evidence="6" type="ORF">CQ14_26585</name>
</gene>
<dbReference type="InterPro" id="IPR006143">
    <property type="entry name" value="RND_pump_MFP"/>
</dbReference>
<keyword evidence="3" id="KW-0472">Membrane</keyword>
<dbReference type="SUPFAM" id="SSF111369">
    <property type="entry name" value="HlyD-like secretion proteins"/>
    <property type="match status" value="1"/>
</dbReference>
<dbReference type="EMBL" id="LLYB01000085">
    <property type="protein sequence ID" value="KRR20865.1"/>
    <property type="molecule type" value="Genomic_DNA"/>
</dbReference>
<comment type="similarity">
    <text evidence="1">Belongs to the membrane fusion protein (MFP) (TC 8.A.1) family.</text>
</comment>
<protein>
    <submittedName>
        <fullName evidence="6">Uncharacterized protein</fullName>
    </submittedName>
</protein>
<dbReference type="InterPro" id="IPR058792">
    <property type="entry name" value="Beta-barrel_RND_2"/>
</dbReference>
<dbReference type="PANTHER" id="PTHR30469">
    <property type="entry name" value="MULTIDRUG RESISTANCE PROTEIN MDTA"/>
    <property type="match status" value="1"/>
</dbReference>
<dbReference type="NCBIfam" id="TIGR01730">
    <property type="entry name" value="RND_mfp"/>
    <property type="match status" value="1"/>
</dbReference>
<evidence type="ECO:0000256" key="2">
    <source>
        <dbReference type="SAM" id="MobiDB-lite"/>
    </source>
</evidence>
<organism evidence="6 7">
    <name type="scientific">Bradyrhizobium lablabi</name>
    <dbReference type="NCBI Taxonomy" id="722472"/>
    <lineage>
        <taxon>Bacteria</taxon>
        <taxon>Pseudomonadati</taxon>
        <taxon>Pseudomonadota</taxon>
        <taxon>Alphaproteobacteria</taxon>
        <taxon>Hyphomicrobiales</taxon>
        <taxon>Nitrobacteraceae</taxon>
        <taxon>Bradyrhizobium</taxon>
    </lineage>
</organism>
<dbReference type="GO" id="GO:1990281">
    <property type="term" value="C:efflux pump complex"/>
    <property type="evidence" value="ECO:0007669"/>
    <property type="project" value="TreeGrafter"/>
</dbReference>
<evidence type="ECO:0000256" key="3">
    <source>
        <dbReference type="SAM" id="Phobius"/>
    </source>
</evidence>
<dbReference type="RefSeq" id="WP_057860300.1">
    <property type="nucleotide sequence ID" value="NZ_LLYB01000085.1"/>
</dbReference>
<name>A0A0R3MLM9_9BRAD</name>
<feature type="compositionally biased region" description="Polar residues" evidence="2">
    <location>
        <begin position="65"/>
        <end position="83"/>
    </location>
</feature>
<keyword evidence="3" id="KW-1133">Transmembrane helix</keyword>
<evidence type="ECO:0000313" key="6">
    <source>
        <dbReference type="EMBL" id="KRR20865.1"/>
    </source>
</evidence>
<reference evidence="6 7" key="1">
    <citation type="submission" date="2014-03" db="EMBL/GenBank/DDBJ databases">
        <title>Bradyrhizobium valentinum sp. nov., isolated from effective nodules of Lupinus mariae-josephae, a lupine endemic of basic-lime soils in Eastern Spain.</title>
        <authorList>
            <person name="Duran D."/>
            <person name="Rey L."/>
            <person name="Navarro A."/>
            <person name="Busquets A."/>
            <person name="Imperial J."/>
            <person name="Ruiz-Argueso T."/>
        </authorList>
    </citation>
    <scope>NUCLEOTIDE SEQUENCE [LARGE SCALE GENOMIC DNA]</scope>
    <source>
        <strain evidence="6 7">CCBAU 23086</strain>
    </source>
</reference>
<dbReference type="AlphaFoldDB" id="A0A0R3MLM9"/>
<dbReference type="GO" id="GO:0015562">
    <property type="term" value="F:efflux transmembrane transporter activity"/>
    <property type="evidence" value="ECO:0007669"/>
    <property type="project" value="TreeGrafter"/>
</dbReference>
<keyword evidence="3" id="KW-0812">Transmembrane</keyword>
<feature type="domain" description="CzcB-like barrel-sandwich hybrid" evidence="5">
    <location>
        <begin position="98"/>
        <end position="244"/>
    </location>
</feature>
<dbReference type="OrthoDB" id="9806939at2"/>
<feature type="domain" description="CusB-like beta-barrel" evidence="4">
    <location>
        <begin position="266"/>
        <end position="339"/>
    </location>
</feature>
<evidence type="ECO:0000259" key="4">
    <source>
        <dbReference type="Pfam" id="PF25954"/>
    </source>
</evidence>
<dbReference type="Pfam" id="PF25973">
    <property type="entry name" value="BSH_CzcB"/>
    <property type="match status" value="1"/>
</dbReference>
<feature type="transmembrane region" description="Helical" evidence="3">
    <location>
        <begin position="28"/>
        <end position="48"/>
    </location>
</feature>
<evidence type="ECO:0000259" key="5">
    <source>
        <dbReference type="Pfam" id="PF25973"/>
    </source>
</evidence>
<proteinExistence type="inferred from homology"/>
<accession>A0A0R3MLM9</accession>
<dbReference type="Gene3D" id="2.40.30.170">
    <property type="match status" value="1"/>
</dbReference>
<sequence>MSEDKSKLLRSLTIDRSTDKVERPGRRWLPLAAAAAICVVGFAAFAAYELGRQDTPKETAPQPAAQKQTVQLQPQPAPTSDKTAGSLAASGYVVARRKATVAAEITGKVVEVFIDEGMTVTEGQIVARLDSVLAEKDFELARSRVETADAAVAAITADLEDATRIMTRIQTLSQKNFATEADLTKAQARVGVLSAQLRQAQSQFETAKIDAKRSGSLLDKHQIRAPFGGVVIDRSAQPGEMISPMSVGGFTRTGICTIVDMDSIEIEVDVNEAFIGRVSPGGPVNAVLDAYPDWTIPASVIAIVPTANREKATVKVRIRFDKKDPRILPDMAVKVNFLQAKQNGKANDRANGAKEAAAN</sequence>
<evidence type="ECO:0000313" key="7">
    <source>
        <dbReference type="Proteomes" id="UP000051660"/>
    </source>
</evidence>
<dbReference type="Gene3D" id="2.40.50.100">
    <property type="match status" value="1"/>
</dbReference>
<evidence type="ECO:0000256" key="1">
    <source>
        <dbReference type="ARBA" id="ARBA00009477"/>
    </source>
</evidence>
<dbReference type="InterPro" id="IPR058647">
    <property type="entry name" value="BSH_CzcB-like"/>
</dbReference>
<dbReference type="Gene3D" id="1.10.287.470">
    <property type="entry name" value="Helix hairpin bin"/>
    <property type="match status" value="1"/>
</dbReference>
<dbReference type="Proteomes" id="UP000051660">
    <property type="component" value="Unassembled WGS sequence"/>
</dbReference>
<feature type="region of interest" description="Disordered" evidence="2">
    <location>
        <begin position="54"/>
        <end position="84"/>
    </location>
</feature>
<comment type="caution">
    <text evidence="6">The sequence shown here is derived from an EMBL/GenBank/DDBJ whole genome shotgun (WGS) entry which is preliminary data.</text>
</comment>
<dbReference type="Pfam" id="PF25954">
    <property type="entry name" value="Beta-barrel_RND_2"/>
    <property type="match status" value="1"/>
</dbReference>